<accession>A0AAV4EPG7</accession>
<sequence length="135" mass="15629">MRRERFLSILAFFHIANNASCVPYGAENHDPIYKIRPFVKHLNTIFKQVYQPEREVCIDEAMVPFKGRSRFKVYMKDKPTNFMPVGLLINDTEVSMARNPKRKPDARAYKKYTDEKLAEAITAVSSNSLTLRKAS</sequence>
<feature type="signal peptide" evidence="1">
    <location>
        <begin position="1"/>
        <end position="21"/>
    </location>
</feature>
<evidence type="ECO:0000259" key="2">
    <source>
        <dbReference type="Pfam" id="PF13843"/>
    </source>
</evidence>
<reference evidence="3 4" key="1">
    <citation type="journal article" date="2021" name="Elife">
        <title>Chloroplast acquisition without the gene transfer in kleptoplastic sea slugs, Plakobranchus ocellatus.</title>
        <authorList>
            <person name="Maeda T."/>
            <person name="Takahashi S."/>
            <person name="Yoshida T."/>
            <person name="Shimamura S."/>
            <person name="Takaki Y."/>
            <person name="Nagai Y."/>
            <person name="Toyoda A."/>
            <person name="Suzuki Y."/>
            <person name="Arimoto A."/>
            <person name="Ishii H."/>
            <person name="Satoh N."/>
            <person name="Nishiyama T."/>
            <person name="Hasebe M."/>
            <person name="Maruyama T."/>
            <person name="Minagawa J."/>
            <person name="Obokata J."/>
            <person name="Shigenobu S."/>
        </authorList>
    </citation>
    <scope>NUCLEOTIDE SEQUENCE [LARGE SCALE GENOMIC DNA]</scope>
</reference>
<comment type="caution">
    <text evidence="3">The sequence shown here is derived from an EMBL/GenBank/DDBJ whole genome shotgun (WGS) entry which is preliminary data.</text>
</comment>
<evidence type="ECO:0000313" key="3">
    <source>
        <dbReference type="EMBL" id="GFR62106.1"/>
    </source>
</evidence>
<evidence type="ECO:0000256" key="1">
    <source>
        <dbReference type="SAM" id="SignalP"/>
    </source>
</evidence>
<protein>
    <submittedName>
        <fullName evidence="3">PiggyBac transposable element-derived protein 4-like</fullName>
    </submittedName>
</protein>
<dbReference type="AlphaFoldDB" id="A0AAV4EPG7"/>
<feature type="domain" description="PiggyBac transposable element-derived protein" evidence="2">
    <location>
        <begin position="1"/>
        <end position="82"/>
    </location>
</feature>
<keyword evidence="4" id="KW-1185">Reference proteome</keyword>
<name>A0AAV4EPG7_9GAST</name>
<proteinExistence type="predicted"/>
<gene>
    <name evidence="3" type="ORF">ElyMa_005447000</name>
</gene>
<dbReference type="Proteomes" id="UP000762676">
    <property type="component" value="Unassembled WGS sequence"/>
</dbReference>
<dbReference type="EMBL" id="BMAT01010869">
    <property type="protein sequence ID" value="GFR62106.1"/>
    <property type="molecule type" value="Genomic_DNA"/>
</dbReference>
<keyword evidence="1" id="KW-0732">Signal</keyword>
<organism evidence="3 4">
    <name type="scientific">Elysia marginata</name>
    <dbReference type="NCBI Taxonomy" id="1093978"/>
    <lineage>
        <taxon>Eukaryota</taxon>
        <taxon>Metazoa</taxon>
        <taxon>Spiralia</taxon>
        <taxon>Lophotrochozoa</taxon>
        <taxon>Mollusca</taxon>
        <taxon>Gastropoda</taxon>
        <taxon>Heterobranchia</taxon>
        <taxon>Euthyneura</taxon>
        <taxon>Panpulmonata</taxon>
        <taxon>Sacoglossa</taxon>
        <taxon>Placobranchoidea</taxon>
        <taxon>Plakobranchidae</taxon>
        <taxon>Elysia</taxon>
    </lineage>
</organism>
<dbReference type="Pfam" id="PF13843">
    <property type="entry name" value="DDE_Tnp_1_7"/>
    <property type="match status" value="1"/>
</dbReference>
<dbReference type="InterPro" id="IPR029526">
    <property type="entry name" value="PGBD"/>
</dbReference>
<dbReference type="PANTHER" id="PTHR46599">
    <property type="entry name" value="PIGGYBAC TRANSPOSABLE ELEMENT-DERIVED PROTEIN 4"/>
    <property type="match status" value="1"/>
</dbReference>
<dbReference type="PANTHER" id="PTHR46599:SF3">
    <property type="entry name" value="PIGGYBAC TRANSPOSABLE ELEMENT-DERIVED PROTEIN 4"/>
    <property type="match status" value="1"/>
</dbReference>
<evidence type="ECO:0000313" key="4">
    <source>
        <dbReference type="Proteomes" id="UP000762676"/>
    </source>
</evidence>
<feature type="chain" id="PRO_5043405436" evidence="1">
    <location>
        <begin position="22"/>
        <end position="135"/>
    </location>
</feature>